<dbReference type="AlphaFoldDB" id="A0A1S1V841"/>
<keyword evidence="2" id="KW-1003">Cell membrane</keyword>
<evidence type="ECO:0000313" key="8">
    <source>
        <dbReference type="Proteomes" id="UP000180254"/>
    </source>
</evidence>
<dbReference type="GO" id="GO:0016020">
    <property type="term" value="C:membrane"/>
    <property type="evidence" value="ECO:0007669"/>
    <property type="project" value="InterPro"/>
</dbReference>
<organism evidence="7 8">
    <name type="scientific">Andreesenia angusta</name>
    <dbReference type="NCBI Taxonomy" id="39480"/>
    <lineage>
        <taxon>Bacteria</taxon>
        <taxon>Bacillati</taxon>
        <taxon>Bacillota</taxon>
        <taxon>Tissierellia</taxon>
        <taxon>Tissierellales</taxon>
        <taxon>Gottschalkiaceae</taxon>
        <taxon>Andreesenia</taxon>
    </lineage>
</organism>
<dbReference type="RefSeq" id="WP_071061458.1">
    <property type="nucleotide sequence ID" value="NZ_MKIE01000002.1"/>
</dbReference>
<keyword evidence="3 6" id="KW-0812">Transmembrane</keyword>
<evidence type="ECO:0000256" key="1">
    <source>
        <dbReference type="ARBA" id="ARBA00004236"/>
    </source>
</evidence>
<keyword evidence="8" id="KW-1185">Reference proteome</keyword>
<reference evidence="7 8" key="1">
    <citation type="submission" date="2016-09" db="EMBL/GenBank/DDBJ databases">
        <title>Genome sequence of Eubacterium angustum.</title>
        <authorList>
            <person name="Poehlein A."/>
            <person name="Daniel R."/>
        </authorList>
    </citation>
    <scope>NUCLEOTIDE SEQUENCE [LARGE SCALE GENOMIC DNA]</scope>
    <source>
        <strain evidence="7 8">DSM 1989</strain>
    </source>
</reference>
<feature type="transmembrane region" description="Helical" evidence="6">
    <location>
        <begin position="40"/>
        <end position="60"/>
    </location>
</feature>
<evidence type="ECO:0000256" key="4">
    <source>
        <dbReference type="ARBA" id="ARBA00022989"/>
    </source>
</evidence>
<evidence type="ECO:0000256" key="2">
    <source>
        <dbReference type="ARBA" id="ARBA00022475"/>
    </source>
</evidence>
<dbReference type="Pfam" id="PF04347">
    <property type="entry name" value="FliO"/>
    <property type="match status" value="1"/>
</dbReference>
<evidence type="ECO:0000256" key="3">
    <source>
        <dbReference type="ARBA" id="ARBA00022692"/>
    </source>
</evidence>
<keyword evidence="7" id="KW-0966">Cell projection</keyword>
<accession>A0A1S1V841</accession>
<keyword evidence="7" id="KW-0282">Flagellum</keyword>
<dbReference type="STRING" id="39480.EUAN_05550"/>
<dbReference type="EMBL" id="MKIE01000002">
    <property type="protein sequence ID" value="OHW62771.1"/>
    <property type="molecule type" value="Genomic_DNA"/>
</dbReference>
<name>A0A1S1V841_9FIRM</name>
<evidence type="ECO:0000313" key="7">
    <source>
        <dbReference type="EMBL" id="OHW62771.1"/>
    </source>
</evidence>
<keyword evidence="5 6" id="KW-0472">Membrane</keyword>
<keyword evidence="4 6" id="KW-1133">Transmembrane helix</keyword>
<dbReference type="InterPro" id="IPR022781">
    <property type="entry name" value="Flagellar_biosynth_FliO"/>
</dbReference>
<evidence type="ECO:0000256" key="5">
    <source>
        <dbReference type="ARBA" id="ARBA00023136"/>
    </source>
</evidence>
<sequence>MKNRLTLIFSSILMAAFSTNIVYGYADVESSNDGVSFFSSLMKFIGFLVIFGVIIFLAYYTTRLIASKSNQGMRSENMEVLDFMSLGTASKIMMVKVERYVYVLAVSGNNITSIDRLEYDDLDIEERNFYAGDFDQQLKKLINSEKLSELRDKFSKKRDDR</sequence>
<gene>
    <name evidence="7" type="ORF">EUAN_05550</name>
</gene>
<dbReference type="Proteomes" id="UP000180254">
    <property type="component" value="Unassembled WGS sequence"/>
</dbReference>
<comment type="subcellular location">
    <subcellularLocation>
        <location evidence="1">Cell membrane</location>
    </subcellularLocation>
</comment>
<keyword evidence="7" id="KW-0969">Cilium</keyword>
<dbReference type="GO" id="GO:0044781">
    <property type="term" value="P:bacterial-type flagellum organization"/>
    <property type="evidence" value="ECO:0007669"/>
    <property type="project" value="InterPro"/>
</dbReference>
<evidence type="ECO:0000256" key="6">
    <source>
        <dbReference type="SAM" id="Phobius"/>
    </source>
</evidence>
<comment type="caution">
    <text evidence="7">The sequence shown here is derived from an EMBL/GenBank/DDBJ whole genome shotgun (WGS) entry which is preliminary data.</text>
</comment>
<proteinExistence type="predicted"/>
<protein>
    <submittedName>
        <fullName evidence="7">Flagellar biosynthesis protein FliO</fullName>
    </submittedName>
</protein>